<dbReference type="SUPFAM" id="SSF52540">
    <property type="entry name" value="P-loop containing nucleoside triphosphate hydrolases"/>
    <property type="match status" value="1"/>
</dbReference>
<keyword evidence="4 11" id="KW-0812">Transmembrane</keyword>
<comment type="subcellular location">
    <subcellularLocation>
        <location evidence="1">Membrane</location>
        <topology evidence="1">Multi-pass membrane protein</topology>
    </subcellularLocation>
</comment>
<proteinExistence type="inferred from homology"/>
<feature type="compositionally biased region" description="Polar residues" evidence="10">
    <location>
        <begin position="150"/>
        <end position="162"/>
    </location>
</feature>
<evidence type="ECO:0000256" key="3">
    <source>
        <dbReference type="ARBA" id="ARBA00022448"/>
    </source>
</evidence>
<comment type="similarity">
    <text evidence="2">Belongs to the ABC transporter superfamily. ABCG family. PDR (TC 3.A.1.205) subfamily.</text>
</comment>
<feature type="transmembrane region" description="Helical" evidence="11">
    <location>
        <begin position="643"/>
        <end position="662"/>
    </location>
</feature>
<dbReference type="GO" id="GO:0005524">
    <property type="term" value="F:ATP binding"/>
    <property type="evidence" value="ECO:0007669"/>
    <property type="project" value="UniProtKB-KW"/>
</dbReference>
<evidence type="ECO:0000256" key="6">
    <source>
        <dbReference type="ARBA" id="ARBA00022741"/>
    </source>
</evidence>
<name>A0AAD5JI46_ACENE</name>
<keyword evidence="5" id="KW-0677">Repeat</keyword>
<gene>
    <name evidence="13" type="ORF">LWI28_002902</name>
</gene>
<evidence type="ECO:0000256" key="5">
    <source>
        <dbReference type="ARBA" id="ARBA00022737"/>
    </source>
</evidence>
<evidence type="ECO:0000259" key="12">
    <source>
        <dbReference type="PROSITE" id="PS50893"/>
    </source>
</evidence>
<dbReference type="PROSITE" id="PS50893">
    <property type="entry name" value="ABC_TRANSPORTER_2"/>
    <property type="match status" value="1"/>
</dbReference>
<reference evidence="13" key="2">
    <citation type="submission" date="2023-02" db="EMBL/GenBank/DDBJ databases">
        <authorList>
            <person name="Swenson N.G."/>
            <person name="Wegrzyn J.L."/>
            <person name="Mcevoy S.L."/>
        </authorList>
    </citation>
    <scope>NUCLEOTIDE SEQUENCE</scope>
    <source>
        <strain evidence="13">91603</strain>
        <tissue evidence="13">Leaf</tissue>
    </source>
</reference>
<dbReference type="PANTHER" id="PTHR48040">
    <property type="entry name" value="PLEIOTROPIC DRUG RESISTANCE PROTEIN 1-LIKE ISOFORM X1"/>
    <property type="match status" value="1"/>
</dbReference>
<dbReference type="Pfam" id="PF08370">
    <property type="entry name" value="PDR_assoc"/>
    <property type="match status" value="1"/>
</dbReference>
<evidence type="ECO:0000256" key="8">
    <source>
        <dbReference type="ARBA" id="ARBA00022989"/>
    </source>
</evidence>
<keyword evidence="14" id="KW-1185">Reference proteome</keyword>
<evidence type="ECO:0000256" key="11">
    <source>
        <dbReference type="SAM" id="Phobius"/>
    </source>
</evidence>
<feature type="transmembrane region" description="Helical" evidence="11">
    <location>
        <begin position="100"/>
        <end position="126"/>
    </location>
</feature>
<evidence type="ECO:0000256" key="9">
    <source>
        <dbReference type="ARBA" id="ARBA00023136"/>
    </source>
</evidence>
<dbReference type="InterPro" id="IPR013581">
    <property type="entry name" value="PDR_assoc"/>
</dbReference>
<accession>A0AAD5JI46</accession>
<evidence type="ECO:0000256" key="7">
    <source>
        <dbReference type="ARBA" id="ARBA00022840"/>
    </source>
</evidence>
<dbReference type="GO" id="GO:0016020">
    <property type="term" value="C:membrane"/>
    <property type="evidence" value="ECO:0007669"/>
    <property type="project" value="UniProtKB-SubCell"/>
</dbReference>
<evidence type="ECO:0000313" key="14">
    <source>
        <dbReference type="Proteomes" id="UP001064489"/>
    </source>
</evidence>
<dbReference type="InterPro" id="IPR027417">
    <property type="entry name" value="P-loop_NTPase"/>
</dbReference>
<dbReference type="GO" id="GO:0016887">
    <property type="term" value="F:ATP hydrolysis activity"/>
    <property type="evidence" value="ECO:0007669"/>
    <property type="project" value="InterPro"/>
</dbReference>
<dbReference type="InterPro" id="IPR003439">
    <property type="entry name" value="ABC_transporter-like_ATP-bd"/>
</dbReference>
<dbReference type="CDD" id="cd03232">
    <property type="entry name" value="ABCG_PDR_domain2"/>
    <property type="match status" value="1"/>
</dbReference>
<dbReference type="FunFam" id="3.40.50.300:FF:003489">
    <property type="entry name" value="ABC transporter G family member 39"/>
    <property type="match status" value="1"/>
</dbReference>
<dbReference type="GO" id="GO:0140359">
    <property type="term" value="F:ABC-type transporter activity"/>
    <property type="evidence" value="ECO:0007669"/>
    <property type="project" value="InterPro"/>
</dbReference>
<dbReference type="FunFam" id="3.40.50.300:FF:006093">
    <property type="entry name" value="Uncharacterized protein"/>
    <property type="match status" value="1"/>
</dbReference>
<evidence type="ECO:0000256" key="1">
    <source>
        <dbReference type="ARBA" id="ARBA00004141"/>
    </source>
</evidence>
<reference evidence="13" key="1">
    <citation type="journal article" date="2022" name="Plant J.">
        <title>Strategies of tolerance reflected in two North American maple genomes.</title>
        <authorList>
            <person name="McEvoy S.L."/>
            <person name="Sezen U.U."/>
            <person name="Trouern-Trend A."/>
            <person name="McMahon S.M."/>
            <person name="Schaberg P.G."/>
            <person name="Yang J."/>
            <person name="Wegrzyn J.L."/>
            <person name="Swenson N.G."/>
        </authorList>
    </citation>
    <scope>NUCLEOTIDE SEQUENCE</scope>
    <source>
        <strain evidence="13">91603</strain>
    </source>
</reference>
<protein>
    <recommendedName>
        <fullName evidence="12">ABC transporter domain-containing protein</fullName>
    </recommendedName>
</protein>
<sequence>MALGLFRLMASLARDMVIANTFGSAAIVIIFLLGGFIVPKDMIKPWWVWGFWVSPLSYGQCAISVNEFTASRWNEKSAIGDNTVGYNILEGHGLPHNDNWYWIGVGALLLYSLLFNGLVTIALAYLNPLRTSRTVIPLDAEEENSAGEGVTSQNSGSNTKSYQEGGKKKGMILPFQPLAMTFHNVNYFVDMPKAMSSKGVPEKKLQLLSNVSGVFSPGVLTALVGSSGAGKTTLMDVLAGRKTGGYIEGDIKISGHPKEQSTFVRIAGYVEQNDIHSPQVTVEESLVFSSSLRLPKEVSKDQRKEFVEEVMRLVELDTLRHALVGLPGSSGLSTEQRKRLTIAVELVANPSIIFMDEPTSGLDARAAAIVMRTVRNTVDTGRTVVCTIHQPSIDIFEAFDEVGNTLIVYPTPLVSFIGNNLQVLCTAASYETRRKGYIWREAWCAFTEYGRLFSGDAPFPMLFLITLIHKLLLLRSQGISGITPIPSGYNPATWMLEVTTPAVEARLGVEFSDLYDKSDQYREVETLIKELSIPPASSKPLKFASMYSKDQLSQFLICLWKQNLVYWRSPQYNAMRLCFTTIAALIFGSVFWDIGSKRESTQALFMVMGALYSSCLFIGINNASSVQPIVSIERTVFYRERAAGMYAPFAFAAAQVTIMILIDLRNTFLSKDQNYR</sequence>
<keyword evidence="7" id="KW-0067">ATP-binding</keyword>
<comment type="caution">
    <text evidence="13">The sequence shown here is derived from an EMBL/GenBank/DDBJ whole genome shotgun (WGS) entry which is preliminary data.</text>
</comment>
<feature type="transmembrane region" description="Helical" evidence="11">
    <location>
        <begin position="17"/>
        <end position="38"/>
    </location>
</feature>
<feature type="region of interest" description="Disordered" evidence="10">
    <location>
        <begin position="144"/>
        <end position="166"/>
    </location>
</feature>
<feature type="domain" description="ABC transporter" evidence="12">
    <location>
        <begin position="186"/>
        <end position="436"/>
    </location>
</feature>
<dbReference type="EMBL" id="JAJSOW010000003">
    <property type="protein sequence ID" value="KAI9194076.1"/>
    <property type="molecule type" value="Genomic_DNA"/>
</dbReference>
<dbReference type="InterPro" id="IPR013525">
    <property type="entry name" value="ABC2_TM"/>
</dbReference>
<dbReference type="Pfam" id="PF01061">
    <property type="entry name" value="ABC2_membrane"/>
    <property type="match status" value="2"/>
</dbReference>
<keyword evidence="3" id="KW-0813">Transport</keyword>
<dbReference type="InterPro" id="IPR034003">
    <property type="entry name" value="ABCG_PDR_2"/>
</dbReference>
<keyword evidence="8 11" id="KW-1133">Transmembrane helix</keyword>
<keyword evidence="6" id="KW-0547">Nucleotide-binding</keyword>
<feature type="transmembrane region" description="Helical" evidence="11">
    <location>
        <begin position="574"/>
        <end position="592"/>
    </location>
</feature>
<dbReference type="PANTHER" id="PTHR48040:SF13">
    <property type="entry name" value="ABC TRANSPORTER G FAMILY MEMBER 31"/>
    <property type="match status" value="1"/>
</dbReference>
<dbReference type="SMART" id="SM00382">
    <property type="entry name" value="AAA"/>
    <property type="match status" value="1"/>
</dbReference>
<dbReference type="Pfam" id="PF00005">
    <property type="entry name" value="ABC_tran"/>
    <property type="match status" value="1"/>
</dbReference>
<feature type="transmembrane region" description="Helical" evidence="11">
    <location>
        <begin position="604"/>
        <end position="623"/>
    </location>
</feature>
<evidence type="ECO:0000256" key="10">
    <source>
        <dbReference type="SAM" id="MobiDB-lite"/>
    </source>
</evidence>
<dbReference type="Gene3D" id="3.40.50.300">
    <property type="entry name" value="P-loop containing nucleotide triphosphate hydrolases"/>
    <property type="match status" value="1"/>
</dbReference>
<dbReference type="Proteomes" id="UP001064489">
    <property type="component" value="Chromosome 1"/>
</dbReference>
<dbReference type="AlphaFoldDB" id="A0AAD5JI46"/>
<keyword evidence="9 11" id="KW-0472">Membrane</keyword>
<dbReference type="InterPro" id="IPR003593">
    <property type="entry name" value="AAA+_ATPase"/>
</dbReference>
<evidence type="ECO:0000313" key="13">
    <source>
        <dbReference type="EMBL" id="KAI9194076.1"/>
    </source>
</evidence>
<evidence type="ECO:0000256" key="4">
    <source>
        <dbReference type="ARBA" id="ARBA00022692"/>
    </source>
</evidence>
<organism evidence="13 14">
    <name type="scientific">Acer negundo</name>
    <name type="common">Box elder</name>
    <dbReference type="NCBI Taxonomy" id="4023"/>
    <lineage>
        <taxon>Eukaryota</taxon>
        <taxon>Viridiplantae</taxon>
        <taxon>Streptophyta</taxon>
        <taxon>Embryophyta</taxon>
        <taxon>Tracheophyta</taxon>
        <taxon>Spermatophyta</taxon>
        <taxon>Magnoliopsida</taxon>
        <taxon>eudicotyledons</taxon>
        <taxon>Gunneridae</taxon>
        <taxon>Pentapetalae</taxon>
        <taxon>rosids</taxon>
        <taxon>malvids</taxon>
        <taxon>Sapindales</taxon>
        <taxon>Sapindaceae</taxon>
        <taxon>Hippocastanoideae</taxon>
        <taxon>Acereae</taxon>
        <taxon>Acer</taxon>
    </lineage>
</organism>
<evidence type="ECO:0000256" key="2">
    <source>
        <dbReference type="ARBA" id="ARBA00006012"/>
    </source>
</evidence>